<evidence type="ECO:0000259" key="3">
    <source>
        <dbReference type="Pfam" id="PF22725"/>
    </source>
</evidence>
<dbReference type="RefSeq" id="WP_184803686.1">
    <property type="nucleotide sequence ID" value="NZ_JACIIZ010000011.1"/>
</dbReference>
<gene>
    <name evidence="4" type="ORF">FHS74_003907</name>
</gene>
<dbReference type="SUPFAM" id="SSF55347">
    <property type="entry name" value="Glyceraldehyde-3-phosphate dehydrogenase-like, C-terminal domain"/>
    <property type="match status" value="1"/>
</dbReference>
<dbReference type="InterPro" id="IPR050463">
    <property type="entry name" value="Gfo/Idh/MocA_oxidrdct_glycsds"/>
</dbReference>
<dbReference type="Gene3D" id="3.40.50.720">
    <property type="entry name" value="NAD(P)-binding Rossmann-like Domain"/>
    <property type="match status" value="1"/>
</dbReference>
<dbReference type="GO" id="GO:0016491">
    <property type="term" value="F:oxidoreductase activity"/>
    <property type="evidence" value="ECO:0007669"/>
    <property type="project" value="UniProtKB-KW"/>
</dbReference>
<dbReference type="InterPro" id="IPR000683">
    <property type="entry name" value="Gfo/Idh/MocA-like_OxRdtase_N"/>
</dbReference>
<protein>
    <submittedName>
        <fullName evidence="4">Putative dehydrogenase</fullName>
    </submittedName>
</protein>
<reference evidence="4 5" key="1">
    <citation type="submission" date="2020-08" db="EMBL/GenBank/DDBJ databases">
        <title>Genomic Encyclopedia of Type Strains, Phase IV (KMG-IV): sequencing the most valuable type-strain genomes for metagenomic binning, comparative biology and taxonomic classification.</title>
        <authorList>
            <person name="Goeker M."/>
        </authorList>
    </citation>
    <scope>NUCLEOTIDE SEQUENCE [LARGE SCALE GENOMIC DNA]</scope>
    <source>
        <strain evidence="4 5">DSM 22198</strain>
    </source>
</reference>
<dbReference type="EMBL" id="JACIIZ010000011">
    <property type="protein sequence ID" value="MBB6253338.1"/>
    <property type="molecule type" value="Genomic_DNA"/>
</dbReference>
<keyword evidence="5" id="KW-1185">Reference proteome</keyword>
<dbReference type="AlphaFoldDB" id="A0A7X0B036"/>
<evidence type="ECO:0000313" key="5">
    <source>
        <dbReference type="Proteomes" id="UP000539175"/>
    </source>
</evidence>
<organism evidence="4 5">
    <name type="scientific">Nitrospirillum iridis</name>
    <dbReference type="NCBI Taxonomy" id="765888"/>
    <lineage>
        <taxon>Bacteria</taxon>
        <taxon>Pseudomonadati</taxon>
        <taxon>Pseudomonadota</taxon>
        <taxon>Alphaproteobacteria</taxon>
        <taxon>Rhodospirillales</taxon>
        <taxon>Azospirillaceae</taxon>
        <taxon>Nitrospirillum</taxon>
    </lineage>
</organism>
<dbReference type="Pfam" id="PF22725">
    <property type="entry name" value="GFO_IDH_MocA_C3"/>
    <property type="match status" value="1"/>
</dbReference>
<sequence length="371" mass="40298">MLRVGIISANWGAVAHLPAWRAVSGIEVAGICTSRRETAEAAAARLGVPRAFWRADEMIADPDIDIVDCGTRPSTRHPMVLSALAAGKHVYNGIPFAADLDRARELHDAWKVGSAVATVDAYSQWLPAHRLAKEMLDSGFLGKPFGGTCIFNLGLFNQPHPRFPYNWFAEAGHGVSALRNLGSHALHMLVHLFGEVAEVMADDRRLLSEWRFPDGSVVQPQTNDFANLTLRFRTGMVMQLQVSWSATVGRGWHLEAFGSGGRLVMAAPTFPNSSDTTLHAGVLGSRVLEPVEIPARLMWPDGIHVDPEAQPQAVHGMSIAMRHMRDTILGGGRGAGGAGPDFGQAWAVERILEAARLSSIEGWWIPLDEIC</sequence>
<dbReference type="InterPro" id="IPR036291">
    <property type="entry name" value="NAD(P)-bd_dom_sf"/>
</dbReference>
<dbReference type="PANTHER" id="PTHR43818:SF11">
    <property type="entry name" value="BCDNA.GH03377"/>
    <property type="match status" value="1"/>
</dbReference>
<accession>A0A7X0B036</accession>
<keyword evidence="1" id="KW-0560">Oxidoreductase</keyword>
<feature type="domain" description="GFO/IDH/MocA-like oxidoreductase" evidence="3">
    <location>
        <begin position="129"/>
        <end position="263"/>
    </location>
</feature>
<dbReference type="GO" id="GO:0000166">
    <property type="term" value="F:nucleotide binding"/>
    <property type="evidence" value="ECO:0007669"/>
    <property type="project" value="InterPro"/>
</dbReference>
<dbReference type="InterPro" id="IPR055170">
    <property type="entry name" value="GFO_IDH_MocA-like_dom"/>
</dbReference>
<name>A0A7X0B036_9PROT</name>
<dbReference type="Proteomes" id="UP000539175">
    <property type="component" value="Unassembled WGS sequence"/>
</dbReference>
<proteinExistence type="predicted"/>
<evidence type="ECO:0000256" key="1">
    <source>
        <dbReference type="ARBA" id="ARBA00023002"/>
    </source>
</evidence>
<dbReference type="SUPFAM" id="SSF51735">
    <property type="entry name" value="NAD(P)-binding Rossmann-fold domains"/>
    <property type="match status" value="1"/>
</dbReference>
<dbReference type="Pfam" id="PF01408">
    <property type="entry name" value="GFO_IDH_MocA"/>
    <property type="match status" value="1"/>
</dbReference>
<feature type="domain" description="Gfo/Idh/MocA-like oxidoreductase N-terminal" evidence="2">
    <location>
        <begin position="2"/>
        <end position="116"/>
    </location>
</feature>
<evidence type="ECO:0000313" key="4">
    <source>
        <dbReference type="EMBL" id="MBB6253338.1"/>
    </source>
</evidence>
<dbReference type="Gene3D" id="3.30.360.10">
    <property type="entry name" value="Dihydrodipicolinate Reductase, domain 2"/>
    <property type="match status" value="1"/>
</dbReference>
<dbReference type="PANTHER" id="PTHR43818">
    <property type="entry name" value="BCDNA.GH03377"/>
    <property type="match status" value="1"/>
</dbReference>
<evidence type="ECO:0000259" key="2">
    <source>
        <dbReference type="Pfam" id="PF01408"/>
    </source>
</evidence>
<comment type="caution">
    <text evidence="4">The sequence shown here is derived from an EMBL/GenBank/DDBJ whole genome shotgun (WGS) entry which is preliminary data.</text>
</comment>